<dbReference type="GeneID" id="75179785"/>
<feature type="domain" description="Peptidoglycan beta-N-acetylmuramidase NamZ N-terminal" evidence="3">
    <location>
        <begin position="70"/>
        <end position="277"/>
    </location>
</feature>
<dbReference type="GO" id="GO:0033922">
    <property type="term" value="F:peptidoglycan beta-N-acetylmuramidase activity"/>
    <property type="evidence" value="ECO:0007669"/>
    <property type="project" value="InterPro"/>
</dbReference>
<dbReference type="Proteomes" id="UP000298111">
    <property type="component" value="Unassembled WGS sequence"/>
</dbReference>
<evidence type="ECO:0000256" key="2">
    <source>
        <dbReference type="SAM" id="SignalP"/>
    </source>
</evidence>
<evidence type="ECO:0000256" key="1">
    <source>
        <dbReference type="SAM" id="MobiDB-lite"/>
    </source>
</evidence>
<evidence type="ECO:0000313" key="6">
    <source>
        <dbReference type="Proteomes" id="UP000298111"/>
    </source>
</evidence>
<feature type="domain" description="Peptidoglycan beta-N-acetylmuramidase NamZ C-terminal" evidence="4">
    <location>
        <begin position="282"/>
        <end position="436"/>
    </location>
</feature>
<evidence type="ECO:0000259" key="3">
    <source>
        <dbReference type="Pfam" id="PF07075"/>
    </source>
</evidence>
<evidence type="ECO:0000259" key="4">
    <source>
        <dbReference type="Pfam" id="PF20732"/>
    </source>
</evidence>
<feature type="signal peptide" evidence="2">
    <location>
        <begin position="1"/>
        <end position="30"/>
    </location>
</feature>
<dbReference type="EMBL" id="RCIY01000040">
    <property type="protein sequence ID" value="TGG86237.1"/>
    <property type="molecule type" value="Genomic_DNA"/>
</dbReference>
<dbReference type="PIRSF" id="PIRSF016719">
    <property type="entry name" value="UCP016719"/>
    <property type="match status" value="1"/>
</dbReference>
<accession>A0A8H1QUF4</accession>
<feature type="region of interest" description="Disordered" evidence="1">
    <location>
        <begin position="29"/>
        <end position="52"/>
    </location>
</feature>
<dbReference type="Pfam" id="PF07075">
    <property type="entry name" value="NamZ_N"/>
    <property type="match status" value="1"/>
</dbReference>
<dbReference type="InterPro" id="IPR048503">
    <property type="entry name" value="NamZ_C"/>
</dbReference>
<keyword evidence="2" id="KW-0732">Signal</keyword>
<sequence>MAAMPSRRSLMAGGTAAALASPLLGRSAAAAPTAPPASPADARTAGRGVTPGADAAAAEGWRLLRGRKAGVVSNPTGVLRDARHVVDSMAAQKGLEIVGVFGPEHGFRGSAQAGESEPEFQDPRTGLTVYDAYGADAAKMASLFRKAGVDTVVFDIQDVGVRFYTYIWTMYHAMVAARDVKASFIVLDRPNPIGRRADGPLLTPEFASGVGLKPIIQQHGMTVGELARYFNGELLPGEGAGGRVDLEVVRVRGWSPDATAQQTGLPWVPPSPNMPTPDTATVYAGTGYFEGTNLSEGRGTTQPFQFVGAPFLDHHYSDRLNALRLPGVRFREGYFVPTFSKHQGKTCAGVQLLVTDPRRYEAVPTAVAMLREAMRYEGFAWRKDADTERPYWIDKLSGSPRLREMLDAGAAPREITDAWRDEVRAFERTRRQYLLYR</sequence>
<dbReference type="Gene3D" id="3.40.50.12170">
    <property type="entry name" value="Uncharacterised protein PF07075, DUF1343"/>
    <property type="match status" value="1"/>
</dbReference>
<gene>
    <name evidence="5" type="ORF">D8771_07575</name>
</gene>
<dbReference type="PANTHER" id="PTHR42915">
    <property type="entry name" value="HYPOTHETICAL 460 KDA PROTEIN IN FEUA-SIGW INTERGENIC REGION [PRECURSOR]"/>
    <property type="match status" value="1"/>
</dbReference>
<name>A0A8H1QUF4_9ACTN</name>
<dbReference type="AlphaFoldDB" id="A0A8H1QUF4"/>
<proteinExistence type="predicted"/>
<dbReference type="InterPro" id="IPR048502">
    <property type="entry name" value="NamZ_N"/>
</dbReference>
<protein>
    <submittedName>
        <fullName evidence="5">DUF1343 domain-containing protein</fullName>
    </submittedName>
</protein>
<dbReference type="InterPro" id="IPR008302">
    <property type="entry name" value="NamZ"/>
</dbReference>
<feature type="chain" id="PRO_5034074450" evidence="2">
    <location>
        <begin position="31"/>
        <end position="437"/>
    </location>
</feature>
<dbReference type="Pfam" id="PF20732">
    <property type="entry name" value="NamZ_C"/>
    <property type="match status" value="1"/>
</dbReference>
<dbReference type="Gene3D" id="3.90.1150.140">
    <property type="match status" value="1"/>
</dbReference>
<dbReference type="PANTHER" id="PTHR42915:SF1">
    <property type="entry name" value="PEPTIDOGLYCAN BETA-N-ACETYLMURAMIDASE NAMZ"/>
    <property type="match status" value="1"/>
</dbReference>
<organism evidence="5 6">
    <name type="scientific">Streptomyces albus</name>
    <dbReference type="NCBI Taxonomy" id="1888"/>
    <lineage>
        <taxon>Bacteria</taxon>
        <taxon>Bacillati</taxon>
        <taxon>Actinomycetota</taxon>
        <taxon>Actinomycetes</taxon>
        <taxon>Kitasatosporales</taxon>
        <taxon>Streptomycetaceae</taxon>
        <taxon>Streptomyces</taxon>
    </lineage>
</organism>
<dbReference type="InterPro" id="IPR006311">
    <property type="entry name" value="TAT_signal"/>
</dbReference>
<dbReference type="PROSITE" id="PS51318">
    <property type="entry name" value="TAT"/>
    <property type="match status" value="1"/>
</dbReference>
<reference evidence="5 6" key="1">
    <citation type="submission" date="2018-10" db="EMBL/GenBank/DDBJ databases">
        <title>Isolation of pseudouridimycin from Streptomyces albus DSM 40763.</title>
        <authorList>
            <person name="Rosenqvist P."/>
            <person name="Metsae-Ketelae M."/>
            <person name="Virta P."/>
        </authorList>
    </citation>
    <scope>NUCLEOTIDE SEQUENCE [LARGE SCALE GENOMIC DNA]</scope>
    <source>
        <strain evidence="5 6">DSM 40763</strain>
    </source>
</reference>
<evidence type="ECO:0000313" key="5">
    <source>
        <dbReference type="EMBL" id="TGG86237.1"/>
    </source>
</evidence>
<dbReference type="RefSeq" id="WP_135566790.1">
    <property type="nucleotide sequence ID" value="NZ_CP103060.1"/>
</dbReference>
<comment type="caution">
    <text evidence="5">The sequence shown here is derived from an EMBL/GenBank/DDBJ whole genome shotgun (WGS) entry which is preliminary data.</text>
</comment>